<keyword evidence="1" id="KW-0805">Transcription regulation</keyword>
<dbReference type="InterPro" id="IPR014036">
    <property type="entry name" value="DeoR-like_C"/>
</dbReference>
<dbReference type="AlphaFoldDB" id="A0AA45R4K4"/>
<feature type="region of interest" description="Disordered" evidence="4">
    <location>
        <begin position="262"/>
        <end position="283"/>
    </location>
</feature>
<feature type="domain" description="HTH deoR-type" evidence="5">
    <location>
        <begin position="6"/>
        <end position="61"/>
    </location>
</feature>
<dbReference type="InterPro" id="IPR001034">
    <property type="entry name" value="DeoR_HTH"/>
</dbReference>
<dbReference type="SMART" id="SM00420">
    <property type="entry name" value="HTH_DEOR"/>
    <property type="match status" value="1"/>
</dbReference>
<dbReference type="InterPro" id="IPR036390">
    <property type="entry name" value="WH_DNA-bd_sf"/>
</dbReference>
<evidence type="ECO:0000256" key="1">
    <source>
        <dbReference type="ARBA" id="ARBA00023015"/>
    </source>
</evidence>
<dbReference type="Pfam" id="PF00455">
    <property type="entry name" value="DeoRC"/>
    <property type="match status" value="1"/>
</dbReference>
<evidence type="ECO:0000313" key="6">
    <source>
        <dbReference type="EMBL" id="QUF04864.1"/>
    </source>
</evidence>
<dbReference type="Gene3D" id="1.10.10.10">
    <property type="entry name" value="Winged helix-like DNA-binding domain superfamily/Winged helix DNA-binding domain"/>
    <property type="match status" value="1"/>
</dbReference>
<reference evidence="6" key="1">
    <citation type="submission" date="2021-04" db="EMBL/GenBank/DDBJ databases">
        <title>Genomic sequence of Actinosynnema pretiosum subsp. pretiosum ATCC 31280 (C-14919).</title>
        <authorList>
            <person name="Bai L."/>
            <person name="Wang X."/>
            <person name="Xiao Y."/>
        </authorList>
    </citation>
    <scope>NUCLEOTIDE SEQUENCE</scope>
    <source>
        <strain evidence="6">ATCC 31280</strain>
    </source>
</reference>
<dbReference type="Pfam" id="PF08220">
    <property type="entry name" value="HTH_DeoR"/>
    <property type="match status" value="1"/>
</dbReference>
<dbReference type="PANTHER" id="PTHR30363">
    <property type="entry name" value="HTH-TYPE TRANSCRIPTIONAL REGULATOR SRLR-RELATED"/>
    <property type="match status" value="1"/>
</dbReference>
<sequence>MAPLIPEQRRQEILRRLRQAQVLSYHQLTELIGVSHMTIRRDIAALEKLGSVEVTPGGAKIATRLLREPDRAEKTGSDRAAKTAMARAAAAMVTDSMTVYLDAGTTVQAMRPFLDGARDLTVVSNDLATVADFCDHPGVDLICLGGRVEVSNQSTVGRLATLALRELSLDVAFLSSSSWDVEHGVSTPVEAKVDVKRAALAAATTSVLVAGSAKYGRFARYRALRLDEIDTIVTDDELPDEAAARVGATGVTLVRAGVGAEAGGPTGDAAEAADATEAGGAAG</sequence>
<dbReference type="InterPro" id="IPR037171">
    <property type="entry name" value="NagB/RpiA_transferase-like"/>
</dbReference>
<evidence type="ECO:0000259" key="5">
    <source>
        <dbReference type="PROSITE" id="PS51000"/>
    </source>
</evidence>
<protein>
    <submittedName>
        <fullName evidence="6">DeoR/GlpR transcriptional regulator</fullName>
    </submittedName>
</protein>
<dbReference type="GO" id="GO:0003677">
    <property type="term" value="F:DNA binding"/>
    <property type="evidence" value="ECO:0007669"/>
    <property type="project" value="UniProtKB-KW"/>
</dbReference>
<dbReference type="SMART" id="SM01134">
    <property type="entry name" value="DeoRC"/>
    <property type="match status" value="1"/>
</dbReference>
<dbReference type="Proteomes" id="UP000677152">
    <property type="component" value="Chromosome"/>
</dbReference>
<dbReference type="GO" id="GO:0003700">
    <property type="term" value="F:DNA-binding transcription factor activity"/>
    <property type="evidence" value="ECO:0007669"/>
    <property type="project" value="InterPro"/>
</dbReference>
<dbReference type="EMBL" id="CP073249">
    <property type="protein sequence ID" value="QUF04864.1"/>
    <property type="molecule type" value="Genomic_DNA"/>
</dbReference>
<dbReference type="InterPro" id="IPR018356">
    <property type="entry name" value="Tscrpt_reg_HTH_DeoR_CS"/>
</dbReference>
<dbReference type="PROSITE" id="PS00894">
    <property type="entry name" value="HTH_DEOR_1"/>
    <property type="match status" value="1"/>
</dbReference>
<keyword evidence="3" id="KW-0804">Transcription</keyword>
<dbReference type="PROSITE" id="PS51000">
    <property type="entry name" value="HTH_DEOR_2"/>
    <property type="match status" value="1"/>
</dbReference>
<feature type="compositionally biased region" description="Low complexity" evidence="4">
    <location>
        <begin position="267"/>
        <end position="283"/>
    </location>
</feature>
<evidence type="ECO:0000256" key="3">
    <source>
        <dbReference type="ARBA" id="ARBA00023163"/>
    </source>
</evidence>
<accession>A0AA45R4K4</accession>
<evidence type="ECO:0000313" key="7">
    <source>
        <dbReference type="Proteomes" id="UP000677152"/>
    </source>
</evidence>
<proteinExistence type="predicted"/>
<dbReference type="PANTHER" id="PTHR30363:SF58">
    <property type="entry name" value="REGULATORY PROTEIN, DEOR FAMILY"/>
    <property type="match status" value="1"/>
</dbReference>
<keyword evidence="2" id="KW-0238">DNA-binding</keyword>
<dbReference type="SUPFAM" id="SSF46785">
    <property type="entry name" value="Winged helix' DNA-binding domain"/>
    <property type="match status" value="1"/>
</dbReference>
<evidence type="ECO:0000256" key="4">
    <source>
        <dbReference type="SAM" id="MobiDB-lite"/>
    </source>
</evidence>
<dbReference type="InterPro" id="IPR050313">
    <property type="entry name" value="Carb_Metab_HTH_regulators"/>
</dbReference>
<dbReference type="InterPro" id="IPR036388">
    <property type="entry name" value="WH-like_DNA-bd_sf"/>
</dbReference>
<dbReference type="SUPFAM" id="SSF100950">
    <property type="entry name" value="NagB/RpiA/CoA transferase-like"/>
    <property type="match status" value="1"/>
</dbReference>
<gene>
    <name evidence="6" type="ORF">KCV87_01655</name>
</gene>
<name>A0AA45R4K4_9PSEU</name>
<organism evidence="6 7">
    <name type="scientific">Actinosynnema pretiosum subsp. pretiosum</name>
    <dbReference type="NCBI Taxonomy" id="103721"/>
    <lineage>
        <taxon>Bacteria</taxon>
        <taxon>Bacillati</taxon>
        <taxon>Actinomycetota</taxon>
        <taxon>Actinomycetes</taxon>
        <taxon>Pseudonocardiales</taxon>
        <taxon>Pseudonocardiaceae</taxon>
        <taxon>Actinosynnema</taxon>
    </lineage>
</organism>
<evidence type="ECO:0000256" key="2">
    <source>
        <dbReference type="ARBA" id="ARBA00023125"/>
    </source>
</evidence>